<proteinExistence type="predicted"/>
<feature type="transmembrane region" description="Helical" evidence="1">
    <location>
        <begin position="41"/>
        <end position="65"/>
    </location>
</feature>
<keyword evidence="3" id="KW-1185">Reference proteome</keyword>
<keyword evidence="1" id="KW-0812">Transmembrane</keyword>
<dbReference type="Proteomes" id="UP001160499">
    <property type="component" value="Unassembled WGS sequence"/>
</dbReference>
<comment type="caution">
    <text evidence="2">The sequence shown here is derived from an EMBL/GenBank/DDBJ whole genome shotgun (WGS) entry which is preliminary data.</text>
</comment>
<accession>A0ABT6LVE6</accession>
<gene>
    <name evidence="2" type="ORF">M2283_007552</name>
</gene>
<evidence type="ECO:0000313" key="2">
    <source>
        <dbReference type="EMBL" id="MDH6220212.1"/>
    </source>
</evidence>
<evidence type="ECO:0000313" key="3">
    <source>
        <dbReference type="Proteomes" id="UP001160499"/>
    </source>
</evidence>
<sequence>MPPTHHPTAWDDPATRRAWTRLVTCAAVGQILWPAVWAGLLAWYVIMSITWTLWLFFVPLAYSFYRTFLQVAYWRGALRARRILRHHPWQVYEAPESGIGNIPGVRNGYVWLRFPNPEAPDQQVTMVMHSHVRSVWWGGRLGKRAKPERKAEVRTIWFAGDPRLAAVIAVPGPRRLYVIDQRPSCKPAPTSEVRDA</sequence>
<protein>
    <submittedName>
        <fullName evidence="2">Uncharacterized protein</fullName>
    </submittedName>
</protein>
<dbReference type="RefSeq" id="WP_280880973.1">
    <property type="nucleotide sequence ID" value="NZ_JARXVH010000015.1"/>
</dbReference>
<reference evidence="2 3" key="1">
    <citation type="submission" date="2023-04" db="EMBL/GenBank/DDBJ databases">
        <title>Forest soil microbial communities from Buena Vista Peninsula, Colon Province, Panama.</title>
        <authorList>
            <person name="Bouskill N."/>
        </authorList>
    </citation>
    <scope>NUCLEOTIDE SEQUENCE [LARGE SCALE GENOMIC DNA]</scope>
    <source>
        <strain evidence="2 3">GGS1</strain>
    </source>
</reference>
<name>A0ABT6LVE6_9ACTN</name>
<keyword evidence="1" id="KW-1133">Transmembrane helix</keyword>
<evidence type="ECO:0000256" key="1">
    <source>
        <dbReference type="SAM" id="Phobius"/>
    </source>
</evidence>
<keyword evidence="1" id="KW-0472">Membrane</keyword>
<dbReference type="EMBL" id="JARXVH010000015">
    <property type="protein sequence ID" value="MDH6220212.1"/>
    <property type="molecule type" value="Genomic_DNA"/>
</dbReference>
<organism evidence="2 3">
    <name type="scientific">Streptomyces pseudovenezuelae</name>
    <dbReference type="NCBI Taxonomy" id="67350"/>
    <lineage>
        <taxon>Bacteria</taxon>
        <taxon>Bacillati</taxon>
        <taxon>Actinomycetota</taxon>
        <taxon>Actinomycetes</taxon>
        <taxon>Kitasatosporales</taxon>
        <taxon>Streptomycetaceae</taxon>
        <taxon>Streptomyces</taxon>
        <taxon>Streptomyces aurantiacus group</taxon>
    </lineage>
</organism>